<accession>A0A9E7TMQ7</accession>
<evidence type="ECO:0000259" key="2">
    <source>
        <dbReference type="Pfam" id="PF01458"/>
    </source>
</evidence>
<dbReference type="SUPFAM" id="SSF101960">
    <property type="entry name" value="Stabilizer of iron transporter SufD"/>
    <property type="match status" value="1"/>
</dbReference>
<dbReference type="Proteomes" id="UP001060368">
    <property type="component" value="Chromosome"/>
</dbReference>
<dbReference type="GO" id="GO:0016226">
    <property type="term" value="P:iron-sulfur cluster assembly"/>
    <property type="evidence" value="ECO:0007669"/>
    <property type="project" value="InterPro"/>
</dbReference>
<keyword evidence="4" id="KW-1185">Reference proteome</keyword>
<evidence type="ECO:0000313" key="4">
    <source>
        <dbReference type="Proteomes" id="UP001060368"/>
    </source>
</evidence>
<dbReference type="AlphaFoldDB" id="A0A9E7TMQ7"/>
<protein>
    <submittedName>
        <fullName evidence="3">SufD family Fe-S cluster assembly protein</fullName>
    </submittedName>
</protein>
<sequence length="372" mass="40793">MPEDIINPDISAEDRERIKLSGIELSSEHRSGTFIQTDQHIHHSSSKIEGIEMLPLEIALNKYDWLKDYCWNLVKKDKDQYTEFVSGKEAEGGVRGFAVIAKKGSKNIFPLQSCLFMQKSEVQTVHNIIIAEEGAELHLITGCTSSLGRQKGTHYGITEIYVGKDALVSNTMIHTWGENINVFPRSATEISEGGTFLSNYVSLKPVGEVQMYPVAHLKGENSVARFNSVVLAPEGSKLDLGQRAVLEAKGASAELISRVITTGGSVISRSHIIGAEEDTKGHIECKGLILKDGIIHAVPEIEGRLKQTELSHEAAVGKIAKDEIEYLMARGLDEDEATATIVRGFLDVRIKGLPEQLQKQIDDAIDASESGF</sequence>
<reference evidence="3" key="1">
    <citation type="submission" date="2022-04" db="EMBL/GenBank/DDBJ databases">
        <title>Complete genome of Methanoplanus endosymbiosus DSM 3599.</title>
        <authorList>
            <person name="Chen S.-C."/>
            <person name="You Y.-T."/>
            <person name="Zhou Y.-Z."/>
            <person name="Lai M.-C."/>
        </authorList>
    </citation>
    <scope>NUCLEOTIDE SEQUENCE</scope>
    <source>
        <strain evidence="3">DSM 3599</strain>
    </source>
</reference>
<dbReference type="InterPro" id="IPR055346">
    <property type="entry name" value="Fe-S_cluster_assembly_SufBD"/>
</dbReference>
<gene>
    <name evidence="3" type="ORF">L6E24_05420</name>
</gene>
<feature type="domain" description="SUF system FeS cluster assembly SufBD core" evidence="2">
    <location>
        <begin position="119"/>
        <end position="345"/>
    </location>
</feature>
<evidence type="ECO:0000256" key="1">
    <source>
        <dbReference type="ARBA" id="ARBA00043967"/>
    </source>
</evidence>
<dbReference type="GeneID" id="74307116"/>
<organism evidence="3 4">
    <name type="scientific">Methanoplanus endosymbiosus</name>
    <dbReference type="NCBI Taxonomy" id="33865"/>
    <lineage>
        <taxon>Archaea</taxon>
        <taxon>Methanobacteriati</taxon>
        <taxon>Methanobacteriota</taxon>
        <taxon>Stenosarchaea group</taxon>
        <taxon>Methanomicrobia</taxon>
        <taxon>Methanomicrobiales</taxon>
        <taxon>Methanomicrobiaceae</taxon>
        <taxon>Methanoplanus</taxon>
    </lineage>
</organism>
<evidence type="ECO:0000313" key="3">
    <source>
        <dbReference type="EMBL" id="UUX93556.1"/>
    </source>
</evidence>
<dbReference type="Pfam" id="PF01458">
    <property type="entry name" value="SUFBD_core"/>
    <property type="match status" value="1"/>
</dbReference>
<dbReference type="PANTHER" id="PTHR30508:SF1">
    <property type="entry name" value="UPF0051 PROTEIN ABCI8, CHLOROPLASTIC-RELATED"/>
    <property type="match status" value="1"/>
</dbReference>
<comment type="similarity">
    <text evidence="1">Belongs to the iron-sulfur cluster assembly SufBD family.</text>
</comment>
<name>A0A9E7TMQ7_9EURY</name>
<proteinExistence type="inferred from homology"/>
<dbReference type="InterPro" id="IPR000825">
    <property type="entry name" value="SUF_FeS_clus_asmbl_SufBD_core"/>
</dbReference>
<dbReference type="PANTHER" id="PTHR30508">
    <property type="entry name" value="FES CLUSTER ASSEMBLY PROTEIN SUF"/>
    <property type="match status" value="1"/>
</dbReference>
<dbReference type="RefSeq" id="WP_257743694.1">
    <property type="nucleotide sequence ID" value="NZ_CP096115.1"/>
</dbReference>
<dbReference type="InterPro" id="IPR037284">
    <property type="entry name" value="SUF_FeS_clus_asmbl_SufBD_sf"/>
</dbReference>
<dbReference type="EMBL" id="CP096115">
    <property type="protein sequence ID" value="UUX93556.1"/>
    <property type="molecule type" value="Genomic_DNA"/>
</dbReference>
<dbReference type="KEGG" id="mend:L6E24_05420"/>